<comment type="subcellular location">
    <subcellularLocation>
        <location evidence="1">Cell membrane</location>
        <topology evidence="1">Multi-pass membrane protein</topology>
    </subcellularLocation>
</comment>
<dbReference type="GO" id="GO:0016763">
    <property type="term" value="F:pentosyltransferase activity"/>
    <property type="evidence" value="ECO:0007669"/>
    <property type="project" value="TreeGrafter"/>
</dbReference>
<evidence type="ECO:0000259" key="9">
    <source>
        <dbReference type="Pfam" id="PF13231"/>
    </source>
</evidence>
<keyword evidence="2" id="KW-1003">Cell membrane</keyword>
<feature type="transmembrane region" description="Helical" evidence="8">
    <location>
        <begin position="343"/>
        <end position="366"/>
    </location>
</feature>
<evidence type="ECO:0000256" key="4">
    <source>
        <dbReference type="ARBA" id="ARBA00022679"/>
    </source>
</evidence>
<evidence type="ECO:0000256" key="1">
    <source>
        <dbReference type="ARBA" id="ARBA00004651"/>
    </source>
</evidence>
<dbReference type="Pfam" id="PF24878">
    <property type="entry name" value="YkcB_C"/>
    <property type="match status" value="1"/>
</dbReference>
<feature type="domain" description="Glycosyltransferase RgtA/B/C/D-like" evidence="9">
    <location>
        <begin position="65"/>
        <end position="220"/>
    </location>
</feature>
<dbReference type="PANTHER" id="PTHR33908">
    <property type="entry name" value="MANNOSYLTRANSFERASE YKCB-RELATED"/>
    <property type="match status" value="1"/>
</dbReference>
<keyword evidence="7 8" id="KW-0472">Membrane</keyword>
<gene>
    <name evidence="11" type="ORF">MHIP_50150</name>
</gene>
<dbReference type="GO" id="GO:0010041">
    <property type="term" value="P:response to iron(III) ion"/>
    <property type="evidence" value="ECO:0007669"/>
    <property type="project" value="TreeGrafter"/>
</dbReference>
<evidence type="ECO:0000313" key="12">
    <source>
        <dbReference type="Proteomes" id="UP000465304"/>
    </source>
</evidence>
<accession>A0A7I9ZU12</accession>
<dbReference type="InterPro" id="IPR038731">
    <property type="entry name" value="RgtA/B/C-like"/>
</dbReference>
<keyword evidence="12" id="KW-1185">Reference proteome</keyword>
<feature type="transmembrane region" description="Helical" evidence="8">
    <location>
        <begin position="398"/>
        <end position="419"/>
    </location>
</feature>
<feature type="transmembrane region" description="Helical" evidence="8">
    <location>
        <begin position="207"/>
        <end position="228"/>
    </location>
</feature>
<evidence type="ECO:0000313" key="11">
    <source>
        <dbReference type="EMBL" id="GFH04532.1"/>
    </source>
</evidence>
<evidence type="ECO:0000259" key="10">
    <source>
        <dbReference type="Pfam" id="PF24878"/>
    </source>
</evidence>
<dbReference type="GO" id="GO:0009103">
    <property type="term" value="P:lipopolysaccharide biosynthetic process"/>
    <property type="evidence" value="ECO:0007669"/>
    <property type="project" value="UniProtKB-ARBA"/>
</dbReference>
<evidence type="ECO:0000256" key="6">
    <source>
        <dbReference type="ARBA" id="ARBA00022989"/>
    </source>
</evidence>
<evidence type="ECO:0000256" key="2">
    <source>
        <dbReference type="ARBA" id="ARBA00022475"/>
    </source>
</evidence>
<dbReference type="InterPro" id="IPR056785">
    <property type="entry name" value="YkcA/B-like_C"/>
</dbReference>
<comment type="caution">
    <text evidence="11">The sequence shown here is derived from an EMBL/GenBank/DDBJ whole genome shotgun (WGS) entry which is preliminary data.</text>
</comment>
<feature type="transmembrane region" description="Helical" evidence="8">
    <location>
        <begin position="86"/>
        <end position="107"/>
    </location>
</feature>
<dbReference type="Pfam" id="PF13231">
    <property type="entry name" value="PMT_2"/>
    <property type="match status" value="1"/>
</dbReference>
<proteinExistence type="predicted"/>
<feature type="transmembrane region" description="Helical" evidence="8">
    <location>
        <begin position="164"/>
        <end position="195"/>
    </location>
</feature>
<feature type="transmembrane region" description="Helical" evidence="8">
    <location>
        <begin position="114"/>
        <end position="135"/>
    </location>
</feature>
<dbReference type="PANTHER" id="PTHR33908:SF3">
    <property type="entry name" value="UNDECAPRENYL PHOSPHATE-ALPHA-4-AMINO-4-DEOXY-L-ARABINOSE ARABINOSYL TRANSFERASE"/>
    <property type="match status" value="1"/>
</dbReference>
<dbReference type="EMBL" id="BLLB01000002">
    <property type="protein sequence ID" value="GFH04532.1"/>
    <property type="molecule type" value="Genomic_DNA"/>
</dbReference>
<evidence type="ECO:0000256" key="5">
    <source>
        <dbReference type="ARBA" id="ARBA00022692"/>
    </source>
</evidence>
<feature type="transmembrane region" description="Helical" evidence="8">
    <location>
        <begin position="318"/>
        <end position="337"/>
    </location>
</feature>
<sequence length="607" mass="62640">MRFRVCSARAGLILLLCGTGVLYLWNLAYSGWANAYYSAAAQAGASDWTAMLFGSSDAANAITVDKTPAALWVMAVSVRVFGFNSWAVLAPQALMGVAAVAVLYAGVRRVAGPTAALLAGVVFALTPVAALMFRFNNPDALLVLLLVLAAYCTQRACEKDAGRWWLIAAGVAVGLGFLAKMLQALLVLPALAAAYLFAGSRPLGRRFLHTGFAVAAVALSAGWFLLLVDLWPASSRPYIGGSQNNSIVELTLGYNGFGRLTGDEPGGLGNLNHDVGWGRLFGSGMGMDIAWLLPAAIICIAAGFVATRRAPRTDSTRAALIIWGGWLTVTAAVLSYMNGIVHSYYTVALAPAIAAGIGIGATLLWHRRSDVRAATTLSGVVLLTAVLAAVLLARDGDWAPVLRAGVAVAGVGAAVLVLLSNWLGERATHAVALLTVVACIAAPTAYSIATASTPHSGAIPTVGPARSGGPGLPDGLLNAPVPGPELSRRIAAQASEYAWAAAVVGSNNAAGYQLTSGAPVMAVGGFNGTDPAPTLEQFIGHVDGGRIHYFIEGRMMGRPGRGDGGESASITDWVQAHYAAQTIDGVVVYDLTTPAAVSQPEHSSGQR</sequence>
<protein>
    <submittedName>
        <fullName evidence="11">Glycosyl transferase</fullName>
    </submittedName>
</protein>
<feature type="transmembrane region" description="Helical" evidence="8">
    <location>
        <begin position="12"/>
        <end position="32"/>
    </location>
</feature>
<dbReference type="InterPro" id="IPR050297">
    <property type="entry name" value="LipidA_mod_glycosyltrf_83"/>
</dbReference>
<dbReference type="AlphaFoldDB" id="A0A7I9ZU12"/>
<reference evidence="11 12" key="1">
    <citation type="journal article" date="2019" name="Emerg. Microbes Infect.">
        <title>Comprehensive subspecies identification of 175 nontuberculous mycobacteria species based on 7547 genomic profiles.</title>
        <authorList>
            <person name="Matsumoto Y."/>
            <person name="Kinjo T."/>
            <person name="Motooka D."/>
            <person name="Nabeya D."/>
            <person name="Jung N."/>
            <person name="Uechi K."/>
            <person name="Horii T."/>
            <person name="Iida T."/>
            <person name="Fujita J."/>
            <person name="Nakamura S."/>
        </authorList>
    </citation>
    <scope>NUCLEOTIDE SEQUENCE [LARGE SCALE GENOMIC DNA]</scope>
    <source>
        <strain evidence="11 12">JCM 30996</strain>
    </source>
</reference>
<evidence type="ECO:0000256" key="7">
    <source>
        <dbReference type="ARBA" id="ARBA00023136"/>
    </source>
</evidence>
<evidence type="ECO:0000256" key="8">
    <source>
        <dbReference type="SAM" id="Phobius"/>
    </source>
</evidence>
<feature type="transmembrane region" description="Helical" evidence="8">
    <location>
        <begin position="431"/>
        <end position="449"/>
    </location>
</feature>
<keyword evidence="6 8" id="KW-1133">Transmembrane helix</keyword>
<dbReference type="Proteomes" id="UP000465304">
    <property type="component" value="Unassembled WGS sequence"/>
</dbReference>
<keyword evidence="4 11" id="KW-0808">Transferase</keyword>
<feature type="transmembrane region" description="Helical" evidence="8">
    <location>
        <begin position="373"/>
        <end position="392"/>
    </location>
</feature>
<feature type="domain" description="Putative mannosyltransferase YkcA/B-like C-terminal" evidence="10">
    <location>
        <begin position="490"/>
        <end position="577"/>
    </location>
</feature>
<evidence type="ECO:0000256" key="3">
    <source>
        <dbReference type="ARBA" id="ARBA00022676"/>
    </source>
</evidence>
<name>A0A7I9ZU12_9MYCO</name>
<organism evidence="11 12">
    <name type="scientific">Mycolicibacterium hippocampi</name>
    <dbReference type="NCBI Taxonomy" id="659824"/>
    <lineage>
        <taxon>Bacteria</taxon>
        <taxon>Bacillati</taxon>
        <taxon>Actinomycetota</taxon>
        <taxon>Actinomycetes</taxon>
        <taxon>Mycobacteriales</taxon>
        <taxon>Mycobacteriaceae</taxon>
        <taxon>Mycolicibacterium</taxon>
    </lineage>
</organism>
<keyword evidence="3" id="KW-0328">Glycosyltransferase</keyword>
<keyword evidence="5 8" id="KW-0812">Transmembrane</keyword>
<dbReference type="GO" id="GO:0005886">
    <property type="term" value="C:plasma membrane"/>
    <property type="evidence" value="ECO:0007669"/>
    <property type="project" value="UniProtKB-SubCell"/>
</dbReference>
<feature type="transmembrane region" description="Helical" evidence="8">
    <location>
        <begin position="289"/>
        <end position="306"/>
    </location>
</feature>